<dbReference type="Pfam" id="PF07859">
    <property type="entry name" value="Abhydrolase_3"/>
    <property type="match status" value="1"/>
</dbReference>
<protein>
    <recommendedName>
        <fullName evidence="2">Alpha/beta hydrolase fold-3 domain-containing protein</fullName>
    </recommendedName>
</protein>
<organism evidence="3">
    <name type="scientific">Solanum lycopersicum</name>
    <name type="common">Tomato</name>
    <name type="synonym">Lycopersicon esculentum</name>
    <dbReference type="NCBI Taxonomy" id="4081"/>
    <lineage>
        <taxon>Eukaryota</taxon>
        <taxon>Viridiplantae</taxon>
        <taxon>Streptophyta</taxon>
        <taxon>Embryophyta</taxon>
        <taxon>Tracheophyta</taxon>
        <taxon>Spermatophyta</taxon>
        <taxon>Magnoliopsida</taxon>
        <taxon>eudicotyledons</taxon>
        <taxon>Gunneridae</taxon>
        <taxon>Pentapetalae</taxon>
        <taxon>asterids</taxon>
        <taxon>lamiids</taxon>
        <taxon>Solanales</taxon>
        <taxon>Solanaceae</taxon>
        <taxon>Solanoideae</taxon>
        <taxon>Solaneae</taxon>
        <taxon>Solanum</taxon>
        <taxon>Solanum subgen. Lycopersicon</taxon>
    </lineage>
</organism>
<dbReference type="PANTHER" id="PTHR23024">
    <property type="entry name" value="ARYLACETAMIDE DEACETYLASE"/>
    <property type="match status" value="1"/>
</dbReference>
<dbReference type="Proteomes" id="UP000004994">
    <property type="component" value="Chromosome 7"/>
</dbReference>
<accession>A0A3Q7HBJ6</accession>
<feature type="domain" description="Alpha/beta hydrolase fold-3" evidence="2">
    <location>
        <begin position="55"/>
        <end position="152"/>
    </location>
</feature>
<keyword evidence="4" id="KW-1185">Reference proteome</keyword>
<dbReference type="InParanoid" id="A0A3Q7HBJ6"/>
<dbReference type="InterPro" id="IPR050466">
    <property type="entry name" value="Carboxylest/Gibb_receptor"/>
</dbReference>
<comment type="similarity">
    <text evidence="1">Belongs to the 'GDXG' lipolytic enzyme family.</text>
</comment>
<dbReference type="Gramene" id="Solyc07g040880.3.1">
    <property type="protein sequence ID" value="Solyc07g040880.3.1"/>
    <property type="gene ID" value="Solyc07g040880.3"/>
</dbReference>
<dbReference type="InterPro" id="IPR029058">
    <property type="entry name" value="AB_hydrolase_fold"/>
</dbReference>
<evidence type="ECO:0000313" key="4">
    <source>
        <dbReference type="Proteomes" id="UP000004994"/>
    </source>
</evidence>
<dbReference type="EnsemblPlants" id="Solyc07g040880.3.1">
    <property type="protein sequence ID" value="Solyc07g040880.3.1"/>
    <property type="gene ID" value="Solyc07g040880.3"/>
</dbReference>
<dbReference type="PANTHER" id="PTHR23024:SF645">
    <property type="entry name" value="ALPHA_BETA HYDROLASE FOLD-3 DOMAIN-CONTAINING PROTEIN"/>
    <property type="match status" value="1"/>
</dbReference>
<reference evidence="3" key="2">
    <citation type="submission" date="2019-01" db="UniProtKB">
        <authorList>
            <consortium name="EnsemblPlants"/>
        </authorList>
    </citation>
    <scope>IDENTIFICATION</scope>
    <source>
        <strain evidence="3">cv. Heinz 1706</strain>
    </source>
</reference>
<dbReference type="STRING" id="4081.A0A3Q7HBJ6"/>
<reference evidence="3" key="1">
    <citation type="journal article" date="2012" name="Nature">
        <title>The tomato genome sequence provides insights into fleshy fruit evolution.</title>
        <authorList>
            <consortium name="Tomato Genome Consortium"/>
        </authorList>
    </citation>
    <scope>NUCLEOTIDE SEQUENCE [LARGE SCALE GENOMIC DNA]</scope>
    <source>
        <strain evidence="3">cv. Heinz 1706</strain>
    </source>
</reference>
<dbReference type="AlphaFoldDB" id="A0A3Q7HBJ6"/>
<evidence type="ECO:0000313" key="3">
    <source>
        <dbReference type="EnsemblPlants" id="Solyc07g040880.3.1"/>
    </source>
</evidence>
<name>A0A3Q7HBJ6_SOLLC</name>
<evidence type="ECO:0000256" key="1">
    <source>
        <dbReference type="ARBA" id="ARBA00010515"/>
    </source>
</evidence>
<dbReference type="GO" id="GO:0016787">
    <property type="term" value="F:hydrolase activity"/>
    <property type="evidence" value="ECO:0007669"/>
    <property type="project" value="InterPro"/>
</dbReference>
<proteinExistence type="inferred from homology"/>
<evidence type="ECO:0000259" key="2">
    <source>
        <dbReference type="Pfam" id="PF07859"/>
    </source>
</evidence>
<sequence>MSDQNNETMPIDPNVDPYGYLDMVHNYDGSSHLVYTKDISINSSKNTWARIIPSYFHGGGFIVATVDTPIFQGLYASIASEIPRLPAAYDDCMEALRWVKTKPDDGSSAGVNVVYHVGLCAAESWDNLKPLEIKGLILTQPFFGGNERTQSEVILVTPNLNLNPNLFDQVKLLGWKMLVTGSDDDPLTDRQVDLVRVLKELGVQVEGRFTQGAYHGSENADPLKAKEFSLLVKEFISHL</sequence>
<dbReference type="InterPro" id="IPR013094">
    <property type="entry name" value="AB_hydrolase_3"/>
</dbReference>
<dbReference type="SUPFAM" id="SSF53474">
    <property type="entry name" value="alpha/beta-Hydrolases"/>
    <property type="match status" value="1"/>
</dbReference>
<dbReference type="Gene3D" id="3.40.50.1820">
    <property type="entry name" value="alpha/beta hydrolase"/>
    <property type="match status" value="1"/>
</dbReference>